<proteinExistence type="predicted"/>
<dbReference type="GO" id="GO:0002474">
    <property type="term" value="P:antigen processing and presentation of peptide antigen via MHC class I"/>
    <property type="evidence" value="ECO:0007669"/>
    <property type="project" value="UniProtKB-KW"/>
</dbReference>
<dbReference type="InterPro" id="IPR050208">
    <property type="entry name" value="MHC_class-I_related"/>
</dbReference>
<name>A0A7K7PRG6_ACRAR</name>
<keyword evidence="6" id="KW-1133">Transmembrane helix</keyword>
<dbReference type="OrthoDB" id="8936120at2759"/>
<dbReference type="GO" id="GO:0009897">
    <property type="term" value="C:external side of plasma membrane"/>
    <property type="evidence" value="ECO:0007669"/>
    <property type="project" value="TreeGrafter"/>
</dbReference>
<keyword evidence="5" id="KW-0391">Immunity</keyword>
<keyword evidence="8" id="KW-1015">Disulfide bond</keyword>
<dbReference type="GO" id="GO:0042612">
    <property type="term" value="C:MHC class I protein complex"/>
    <property type="evidence" value="ECO:0007669"/>
    <property type="project" value="UniProtKB-KW"/>
</dbReference>
<dbReference type="GO" id="GO:0006955">
    <property type="term" value="P:immune response"/>
    <property type="evidence" value="ECO:0007669"/>
    <property type="project" value="TreeGrafter"/>
</dbReference>
<comment type="subcellular location">
    <subcellularLocation>
        <location evidence="1">Membrane</location>
        <topology evidence="1">Single-pass type I membrane protein</topology>
    </subcellularLocation>
</comment>
<protein>
    <submittedName>
        <fullName evidence="12">HA1F protein</fullName>
    </submittedName>
</protein>
<sequence length="193" mass="21420">LLSLWYLPVALSEPGPGFPQFLSMGSLDGIPFQRRRSQRGLVEPHLPGMAAGAEPGYWDGQSRNSKRHRHGATRELQMLQERHSQSGAQGGEPGLGELPSPGLHTLQEVSGCDLLSQGNIHRSNRLSSNRREFLSFQLGFRGSVVADSAAQVTKRRWEHDEIEAEELTNHLGHTCLGCLRKCVRYGREALECK</sequence>
<evidence type="ECO:0000256" key="2">
    <source>
        <dbReference type="ARBA" id="ARBA00022451"/>
    </source>
</evidence>
<evidence type="ECO:0000256" key="3">
    <source>
        <dbReference type="ARBA" id="ARBA00022692"/>
    </source>
</evidence>
<evidence type="ECO:0000256" key="1">
    <source>
        <dbReference type="ARBA" id="ARBA00004479"/>
    </source>
</evidence>
<dbReference type="InterPro" id="IPR011162">
    <property type="entry name" value="MHC_I/II-like_Ag-recog"/>
</dbReference>
<evidence type="ECO:0000313" key="12">
    <source>
        <dbReference type="EMBL" id="NWZ70177.1"/>
    </source>
</evidence>
<feature type="non-terminal residue" evidence="12">
    <location>
        <position position="193"/>
    </location>
</feature>
<organism evidence="12 13">
    <name type="scientific">Acrocephalus arundinaceus</name>
    <name type="common">Great reed-warbler</name>
    <dbReference type="NCBI Taxonomy" id="39621"/>
    <lineage>
        <taxon>Eukaryota</taxon>
        <taxon>Metazoa</taxon>
        <taxon>Chordata</taxon>
        <taxon>Craniata</taxon>
        <taxon>Vertebrata</taxon>
        <taxon>Euteleostomi</taxon>
        <taxon>Archelosauria</taxon>
        <taxon>Archosauria</taxon>
        <taxon>Dinosauria</taxon>
        <taxon>Saurischia</taxon>
        <taxon>Theropoda</taxon>
        <taxon>Coelurosauria</taxon>
        <taxon>Aves</taxon>
        <taxon>Neognathae</taxon>
        <taxon>Neoaves</taxon>
        <taxon>Telluraves</taxon>
        <taxon>Australaves</taxon>
        <taxon>Passeriformes</taxon>
        <taxon>Sylvioidea</taxon>
        <taxon>Sylviidae</taxon>
        <taxon>Acrocephalinae</taxon>
        <taxon>Acrocephalus</taxon>
    </lineage>
</organism>
<evidence type="ECO:0000256" key="5">
    <source>
        <dbReference type="ARBA" id="ARBA00022859"/>
    </source>
</evidence>
<keyword evidence="7" id="KW-0472">Membrane</keyword>
<feature type="non-terminal residue" evidence="12">
    <location>
        <position position="1"/>
    </location>
</feature>
<dbReference type="PANTHER" id="PTHR16675">
    <property type="entry name" value="MHC CLASS I-RELATED"/>
    <property type="match status" value="1"/>
</dbReference>
<reference evidence="12 13" key="1">
    <citation type="submission" date="2019-09" db="EMBL/GenBank/DDBJ databases">
        <title>Bird 10,000 Genomes (B10K) Project - Family phase.</title>
        <authorList>
            <person name="Zhang G."/>
        </authorList>
    </citation>
    <scope>NUCLEOTIDE SEQUENCE [LARGE SCALE GENOMIC DNA]</scope>
    <source>
        <strain evidence="12">OUT-0054</strain>
        <tissue evidence="12">Blood</tissue>
    </source>
</reference>
<evidence type="ECO:0000256" key="6">
    <source>
        <dbReference type="ARBA" id="ARBA00022989"/>
    </source>
</evidence>
<dbReference type="Pfam" id="PF00129">
    <property type="entry name" value="MHC_I"/>
    <property type="match status" value="1"/>
</dbReference>
<evidence type="ECO:0000256" key="10">
    <source>
        <dbReference type="SAM" id="MobiDB-lite"/>
    </source>
</evidence>
<keyword evidence="9" id="KW-0325">Glycoprotein</keyword>
<evidence type="ECO:0000259" key="11">
    <source>
        <dbReference type="Pfam" id="PF00129"/>
    </source>
</evidence>
<evidence type="ECO:0000256" key="8">
    <source>
        <dbReference type="ARBA" id="ARBA00023157"/>
    </source>
</evidence>
<dbReference type="InterPro" id="IPR011161">
    <property type="entry name" value="MHC_I-like_Ag-recog"/>
</dbReference>
<keyword evidence="2" id="KW-0490">MHC I</keyword>
<keyword evidence="13" id="KW-1185">Reference proteome</keyword>
<dbReference type="PANTHER" id="PTHR16675:SF242">
    <property type="entry name" value="MAJOR HISTOCOMPATIBILITY COMPLEX CLASS I-RELATED GENE PROTEIN"/>
    <property type="match status" value="1"/>
</dbReference>
<evidence type="ECO:0000256" key="7">
    <source>
        <dbReference type="ARBA" id="ARBA00023136"/>
    </source>
</evidence>
<keyword evidence="4" id="KW-0732">Signal</keyword>
<dbReference type="GO" id="GO:0005615">
    <property type="term" value="C:extracellular space"/>
    <property type="evidence" value="ECO:0007669"/>
    <property type="project" value="TreeGrafter"/>
</dbReference>
<keyword evidence="3" id="KW-0812">Transmembrane</keyword>
<dbReference type="SUPFAM" id="SSF54452">
    <property type="entry name" value="MHC antigen-recognition domain"/>
    <property type="match status" value="1"/>
</dbReference>
<evidence type="ECO:0000313" key="13">
    <source>
        <dbReference type="Proteomes" id="UP000549775"/>
    </source>
</evidence>
<evidence type="ECO:0000256" key="9">
    <source>
        <dbReference type="ARBA" id="ARBA00023180"/>
    </source>
</evidence>
<gene>
    <name evidence="12" type="primary">Ha1f_0</name>
    <name evidence="12" type="ORF">ACRARU_R07593</name>
</gene>
<dbReference type="AlphaFoldDB" id="A0A7K7PRG6"/>
<accession>A0A7K7PRG6</accession>
<dbReference type="InterPro" id="IPR037055">
    <property type="entry name" value="MHC_I-like_Ag-recog_sf"/>
</dbReference>
<evidence type="ECO:0000256" key="4">
    <source>
        <dbReference type="ARBA" id="ARBA00022729"/>
    </source>
</evidence>
<feature type="region of interest" description="Disordered" evidence="10">
    <location>
        <begin position="45"/>
        <end position="102"/>
    </location>
</feature>
<dbReference type="Gene3D" id="3.30.500.10">
    <property type="entry name" value="MHC class I-like antigen recognition-like"/>
    <property type="match status" value="1"/>
</dbReference>
<dbReference type="Proteomes" id="UP000549775">
    <property type="component" value="Unassembled WGS sequence"/>
</dbReference>
<feature type="domain" description="MHC class I-like antigen recognition-like" evidence="11">
    <location>
        <begin position="2"/>
        <end position="190"/>
    </location>
</feature>
<comment type="caution">
    <text evidence="12">The sequence shown here is derived from an EMBL/GenBank/DDBJ whole genome shotgun (WGS) entry which is preliminary data.</text>
</comment>
<dbReference type="EMBL" id="VZST01002018">
    <property type="protein sequence ID" value="NWZ70177.1"/>
    <property type="molecule type" value="Genomic_DNA"/>
</dbReference>